<evidence type="ECO:0000256" key="8">
    <source>
        <dbReference type="ARBA" id="ARBA00048679"/>
    </source>
</evidence>
<keyword evidence="14" id="KW-1185">Reference proteome</keyword>
<reference evidence="13 14" key="1">
    <citation type="submission" date="2022-04" db="EMBL/GenBank/DDBJ databases">
        <title>Positive selection, recombination, and allopatry shape intraspecific diversity of widespread and dominant cyanobacteria.</title>
        <authorList>
            <person name="Wei J."/>
            <person name="Shu W."/>
            <person name="Hu C."/>
        </authorList>
    </citation>
    <scope>NUCLEOTIDE SEQUENCE [LARGE SCALE GENOMIC DNA]</scope>
    <source>
        <strain evidence="13 14">GB2-A4</strain>
    </source>
</reference>
<feature type="binding site" evidence="9">
    <location>
        <position position="47"/>
    </location>
    <ligand>
        <name>ATP</name>
        <dbReference type="ChEBI" id="CHEBI:30616"/>
    </ligand>
</feature>
<accession>A0ABV0J713</accession>
<evidence type="ECO:0000256" key="10">
    <source>
        <dbReference type="SAM" id="MobiDB-lite"/>
    </source>
</evidence>
<dbReference type="Gene3D" id="3.30.200.20">
    <property type="entry name" value="Phosphorylase Kinase, domain 1"/>
    <property type="match status" value="1"/>
</dbReference>
<feature type="transmembrane region" description="Helical" evidence="11">
    <location>
        <begin position="396"/>
        <end position="420"/>
    </location>
</feature>
<comment type="catalytic activity">
    <reaction evidence="7">
        <text>L-threonyl-[protein] + ATP = O-phospho-L-threonyl-[protein] + ADP + H(+)</text>
        <dbReference type="Rhea" id="RHEA:46608"/>
        <dbReference type="Rhea" id="RHEA-COMP:11060"/>
        <dbReference type="Rhea" id="RHEA-COMP:11605"/>
        <dbReference type="ChEBI" id="CHEBI:15378"/>
        <dbReference type="ChEBI" id="CHEBI:30013"/>
        <dbReference type="ChEBI" id="CHEBI:30616"/>
        <dbReference type="ChEBI" id="CHEBI:61977"/>
        <dbReference type="ChEBI" id="CHEBI:456216"/>
        <dbReference type="EC" id="2.7.11.1"/>
    </reaction>
</comment>
<keyword evidence="5 13" id="KW-0418">Kinase</keyword>
<keyword evidence="4 9" id="KW-0547">Nucleotide-binding</keyword>
<dbReference type="PROSITE" id="PS50011">
    <property type="entry name" value="PROTEIN_KINASE_DOM"/>
    <property type="match status" value="1"/>
</dbReference>
<dbReference type="Gene3D" id="1.10.510.10">
    <property type="entry name" value="Transferase(Phosphotransferase) domain 1"/>
    <property type="match status" value="1"/>
</dbReference>
<dbReference type="InterPro" id="IPR011009">
    <property type="entry name" value="Kinase-like_dom_sf"/>
</dbReference>
<organism evidence="13 14">
    <name type="scientific">Trichocoleus desertorum GB2-A4</name>
    <dbReference type="NCBI Taxonomy" id="2933944"/>
    <lineage>
        <taxon>Bacteria</taxon>
        <taxon>Bacillati</taxon>
        <taxon>Cyanobacteriota</taxon>
        <taxon>Cyanophyceae</taxon>
        <taxon>Leptolyngbyales</taxon>
        <taxon>Trichocoleusaceae</taxon>
        <taxon>Trichocoleus</taxon>
    </lineage>
</organism>
<dbReference type="InterPro" id="IPR000719">
    <property type="entry name" value="Prot_kinase_dom"/>
</dbReference>
<dbReference type="InterPro" id="IPR017441">
    <property type="entry name" value="Protein_kinase_ATP_BS"/>
</dbReference>
<dbReference type="EC" id="2.7.11.1" evidence="1"/>
<evidence type="ECO:0000256" key="7">
    <source>
        <dbReference type="ARBA" id="ARBA00047899"/>
    </source>
</evidence>
<evidence type="ECO:0000256" key="1">
    <source>
        <dbReference type="ARBA" id="ARBA00012513"/>
    </source>
</evidence>
<evidence type="ECO:0000256" key="3">
    <source>
        <dbReference type="ARBA" id="ARBA00022679"/>
    </source>
</evidence>
<evidence type="ECO:0000256" key="11">
    <source>
        <dbReference type="SAM" id="Phobius"/>
    </source>
</evidence>
<dbReference type="PROSITE" id="PS00107">
    <property type="entry name" value="PROTEIN_KINASE_ATP"/>
    <property type="match status" value="1"/>
</dbReference>
<name>A0ABV0J713_9CYAN</name>
<feature type="region of interest" description="Disordered" evidence="10">
    <location>
        <begin position="333"/>
        <end position="354"/>
    </location>
</feature>
<evidence type="ECO:0000256" key="4">
    <source>
        <dbReference type="ARBA" id="ARBA00022741"/>
    </source>
</evidence>
<dbReference type="RefSeq" id="WP_190439569.1">
    <property type="nucleotide sequence ID" value="NZ_JAMPKM010000003.1"/>
</dbReference>
<evidence type="ECO:0000313" key="14">
    <source>
        <dbReference type="Proteomes" id="UP001464891"/>
    </source>
</evidence>
<dbReference type="PANTHER" id="PTHR24363">
    <property type="entry name" value="SERINE/THREONINE PROTEIN KINASE"/>
    <property type="match status" value="1"/>
</dbReference>
<evidence type="ECO:0000256" key="6">
    <source>
        <dbReference type="ARBA" id="ARBA00022840"/>
    </source>
</evidence>
<dbReference type="GO" id="GO:0004674">
    <property type="term" value="F:protein serine/threonine kinase activity"/>
    <property type="evidence" value="ECO:0007669"/>
    <property type="project" value="UniProtKB-KW"/>
</dbReference>
<feature type="transmembrane region" description="Helical" evidence="11">
    <location>
        <begin position="364"/>
        <end position="384"/>
    </location>
</feature>
<gene>
    <name evidence="13" type="ORF">NC998_08105</name>
</gene>
<evidence type="ECO:0000256" key="9">
    <source>
        <dbReference type="PROSITE-ProRule" id="PRU10141"/>
    </source>
</evidence>
<evidence type="ECO:0000256" key="2">
    <source>
        <dbReference type="ARBA" id="ARBA00022527"/>
    </source>
</evidence>
<comment type="caution">
    <text evidence="13">The sequence shown here is derived from an EMBL/GenBank/DDBJ whole genome shotgun (WGS) entry which is preliminary data.</text>
</comment>
<keyword evidence="11" id="KW-0812">Transmembrane</keyword>
<dbReference type="CDD" id="cd14014">
    <property type="entry name" value="STKc_PknB_like"/>
    <property type="match status" value="1"/>
</dbReference>
<protein>
    <recommendedName>
        <fullName evidence="1">non-specific serine/threonine protein kinase</fullName>
        <ecNumber evidence="1">2.7.11.1</ecNumber>
    </recommendedName>
</protein>
<evidence type="ECO:0000259" key="12">
    <source>
        <dbReference type="PROSITE" id="PS50011"/>
    </source>
</evidence>
<dbReference type="Pfam" id="PF00069">
    <property type="entry name" value="Pkinase"/>
    <property type="match status" value="1"/>
</dbReference>
<keyword evidence="11" id="KW-1133">Transmembrane helix</keyword>
<feature type="domain" description="Protein kinase" evidence="12">
    <location>
        <begin position="17"/>
        <end position="281"/>
    </location>
</feature>
<dbReference type="Proteomes" id="UP001464891">
    <property type="component" value="Unassembled WGS sequence"/>
</dbReference>
<dbReference type="EMBL" id="JAMPKM010000003">
    <property type="protein sequence ID" value="MEP0817058.1"/>
    <property type="molecule type" value="Genomic_DNA"/>
</dbReference>
<keyword evidence="2 13" id="KW-0723">Serine/threonine-protein kinase</keyword>
<dbReference type="PANTHER" id="PTHR24363:SF0">
    <property type="entry name" value="SERINE_THREONINE KINASE LIKE DOMAIN CONTAINING 1"/>
    <property type="match status" value="1"/>
</dbReference>
<evidence type="ECO:0000313" key="13">
    <source>
        <dbReference type="EMBL" id="MEP0817058.1"/>
    </source>
</evidence>
<keyword evidence="3" id="KW-0808">Transferase</keyword>
<feature type="compositionally biased region" description="Pro residues" evidence="10">
    <location>
        <begin position="333"/>
        <end position="352"/>
    </location>
</feature>
<keyword evidence="11" id="KW-0472">Membrane</keyword>
<sequence>MPHSSPIHPDLILDKRYKIVRMLGQGGFGRVYLAENLNRFHEYCVLKEFAPQVKGTAVLQRAAELFQREAGVLYQLHHPQIPEFRELIQTHLNGEDYLFLVQQYIEGPTYWELLEQGQKFSETDALGLLLDLLPVLEYIHAQGVIHRDISPDNLIQQRFTGKPVLIDFGGVKQVAATAVRQLTQQPIPTQLEKPGYTPIEQRYGKASAASDLYALAVTILVLLTGKNPADLYDAHQRTWCWRQTLRLNPQFAAVLEKMLAERECDRYASTQEVRQALQPLVRSHPVSQAQTLAVARAAQPAQPAAPARQPKAKSSVSRAKTWVVAPIARQPVAPTPPPAPPAPALAPAPVSPAPSSVQPPKRSFLGFLGNLVSWLVIKPIYYLLLKPIWYLVKKLLILGISVLVFVGVSYWFGPALLAWLKDSIIPSSQVADSVAGSSCQEQVLKRYEALNLPTGSFYPQVNEKFYAQHPELKGRTLTSKPEDAPLRQDWCQIADEVLDQTERSQQKLK</sequence>
<evidence type="ECO:0000256" key="5">
    <source>
        <dbReference type="ARBA" id="ARBA00022777"/>
    </source>
</evidence>
<keyword evidence="6 9" id="KW-0067">ATP-binding</keyword>
<comment type="catalytic activity">
    <reaction evidence="8">
        <text>L-seryl-[protein] + ATP = O-phospho-L-seryl-[protein] + ADP + H(+)</text>
        <dbReference type="Rhea" id="RHEA:17989"/>
        <dbReference type="Rhea" id="RHEA-COMP:9863"/>
        <dbReference type="Rhea" id="RHEA-COMP:11604"/>
        <dbReference type="ChEBI" id="CHEBI:15378"/>
        <dbReference type="ChEBI" id="CHEBI:29999"/>
        <dbReference type="ChEBI" id="CHEBI:30616"/>
        <dbReference type="ChEBI" id="CHEBI:83421"/>
        <dbReference type="ChEBI" id="CHEBI:456216"/>
        <dbReference type="EC" id="2.7.11.1"/>
    </reaction>
</comment>
<dbReference type="SUPFAM" id="SSF56112">
    <property type="entry name" value="Protein kinase-like (PK-like)"/>
    <property type="match status" value="1"/>
</dbReference>
<proteinExistence type="predicted"/>